<sequence length="237" mass="25950">MAQNGDDRTMNLGPLDPPPELTEETQAALKHESREVEVDLSGKKVKIYLEEVTPANGAPTLDVLLVHSGTCSSADWVKIRTVYHLANWGYRAVAIDLPGKGKSPSAIDKNLFGDFVSALVDSLTLKNAVFITPSSGGRYTQPYLFNNPATSTERAVGFVPIAPADTGLYAPKFKDSQVPTLILYGSKDPRGPTSQNDLVGLTNHKIAVLEDADHACYLEKPDEFHKVLYNWLKDLRK</sequence>
<dbReference type="InterPro" id="IPR029058">
    <property type="entry name" value="AB_hydrolase_fold"/>
</dbReference>
<dbReference type="RefSeq" id="XP_012934900.1">
    <property type="nucleotide sequence ID" value="XM_013079446.2"/>
</dbReference>
<gene>
    <name evidence="5" type="primary">LOC101863328</name>
</gene>
<dbReference type="GeneID" id="101863328"/>
<evidence type="ECO:0000256" key="2">
    <source>
        <dbReference type="ARBA" id="ARBA00022490"/>
    </source>
</evidence>
<keyword evidence="2" id="KW-0963">Cytoplasm</keyword>
<dbReference type="PANTHER" id="PTHR46197:SF3">
    <property type="entry name" value="AB HYDROLASE-1 DOMAIN-CONTAINING PROTEIN"/>
    <property type="match status" value="1"/>
</dbReference>
<evidence type="ECO:0000313" key="5">
    <source>
        <dbReference type="RefSeq" id="XP_012934900.1"/>
    </source>
</evidence>
<dbReference type="PANTHER" id="PTHR46197">
    <property type="entry name" value="PROTEIN ABHD14B-LIKE"/>
    <property type="match status" value="1"/>
</dbReference>
<feature type="region of interest" description="Disordered" evidence="3">
    <location>
        <begin position="1"/>
        <end position="21"/>
    </location>
</feature>
<evidence type="ECO:0000313" key="4">
    <source>
        <dbReference type="Proteomes" id="UP000694888"/>
    </source>
</evidence>
<dbReference type="Proteomes" id="UP000694888">
    <property type="component" value="Unplaced"/>
</dbReference>
<reference evidence="5" key="1">
    <citation type="submission" date="2025-08" db="UniProtKB">
        <authorList>
            <consortium name="RefSeq"/>
        </authorList>
    </citation>
    <scope>IDENTIFICATION</scope>
</reference>
<dbReference type="SUPFAM" id="SSF53474">
    <property type="entry name" value="alpha/beta-Hydrolases"/>
    <property type="match status" value="1"/>
</dbReference>
<protein>
    <submittedName>
        <fullName evidence="5">Protein ABHD14B</fullName>
    </submittedName>
</protein>
<evidence type="ECO:0000256" key="3">
    <source>
        <dbReference type="SAM" id="MobiDB-lite"/>
    </source>
</evidence>
<accession>A0ABM0ZUU1</accession>
<evidence type="ECO:0000256" key="1">
    <source>
        <dbReference type="ARBA" id="ARBA00004496"/>
    </source>
</evidence>
<keyword evidence="4" id="KW-1185">Reference proteome</keyword>
<comment type="subcellular location">
    <subcellularLocation>
        <location evidence="1">Cytoplasm</location>
    </subcellularLocation>
</comment>
<organism evidence="4 5">
    <name type="scientific">Aplysia californica</name>
    <name type="common">California sea hare</name>
    <dbReference type="NCBI Taxonomy" id="6500"/>
    <lineage>
        <taxon>Eukaryota</taxon>
        <taxon>Metazoa</taxon>
        <taxon>Spiralia</taxon>
        <taxon>Lophotrochozoa</taxon>
        <taxon>Mollusca</taxon>
        <taxon>Gastropoda</taxon>
        <taxon>Heterobranchia</taxon>
        <taxon>Euthyneura</taxon>
        <taxon>Tectipleura</taxon>
        <taxon>Aplysiida</taxon>
        <taxon>Aplysioidea</taxon>
        <taxon>Aplysiidae</taxon>
        <taxon>Aplysia</taxon>
    </lineage>
</organism>
<proteinExistence type="predicted"/>
<dbReference type="Gene3D" id="3.40.50.1820">
    <property type="entry name" value="alpha/beta hydrolase"/>
    <property type="match status" value="1"/>
</dbReference>
<name>A0ABM0ZUU1_APLCA</name>